<accession>A0A3R9UY75</accession>
<dbReference type="EMBL" id="RWIU01000004">
    <property type="protein sequence ID" value="RSK42690.1"/>
    <property type="molecule type" value="Genomic_DNA"/>
</dbReference>
<reference evidence="1 2" key="1">
    <citation type="submission" date="2018-12" db="EMBL/GenBank/DDBJ databases">
        <authorList>
            <person name="Feng G."/>
            <person name="Zhu H."/>
        </authorList>
    </citation>
    <scope>NUCLEOTIDE SEQUENCE [LARGE SCALE GENOMIC DNA]</scope>
    <source>
        <strain evidence="1 2">LMG 26000</strain>
    </source>
</reference>
<dbReference type="AlphaFoldDB" id="A0A3R9UY75"/>
<protein>
    <submittedName>
        <fullName evidence="1">Uncharacterized protein</fullName>
    </submittedName>
</protein>
<name>A0A3R9UY75_9BACT</name>
<gene>
    <name evidence="1" type="ORF">EI293_12885</name>
</gene>
<keyword evidence="2" id="KW-1185">Reference proteome</keyword>
<organism evidence="1 2">
    <name type="scientific">Hymenobacter perfusus</name>
    <dbReference type="NCBI Taxonomy" id="1236770"/>
    <lineage>
        <taxon>Bacteria</taxon>
        <taxon>Pseudomonadati</taxon>
        <taxon>Bacteroidota</taxon>
        <taxon>Cytophagia</taxon>
        <taxon>Cytophagales</taxon>
        <taxon>Hymenobacteraceae</taxon>
        <taxon>Hymenobacter</taxon>
    </lineage>
</organism>
<dbReference type="PROSITE" id="PS51257">
    <property type="entry name" value="PROKAR_LIPOPROTEIN"/>
    <property type="match status" value="1"/>
</dbReference>
<proteinExistence type="predicted"/>
<dbReference type="RefSeq" id="WP_125438421.1">
    <property type="nucleotide sequence ID" value="NZ_RWIU01000004.1"/>
</dbReference>
<evidence type="ECO:0000313" key="1">
    <source>
        <dbReference type="EMBL" id="RSK42690.1"/>
    </source>
</evidence>
<dbReference type="OrthoDB" id="883250at2"/>
<comment type="caution">
    <text evidence="1">The sequence shown here is derived from an EMBL/GenBank/DDBJ whole genome shotgun (WGS) entry which is preliminary data.</text>
</comment>
<evidence type="ECO:0000313" key="2">
    <source>
        <dbReference type="Proteomes" id="UP000270291"/>
    </source>
</evidence>
<sequence length="163" mass="18418">MKHLLILITAVLLVACTEPQQNRKYLYDLQLSEQVRWFGDRLTPIPDSFATLVTVQAKRGVANNYKWSAQGKKRFSSYIQKSSGTLSAQLSDSLYYLVKQAFINLPAYSDESLAMPQLSDWGASKTEMSTFDGRTKASITNGNSNHHTNSILFLLRHSRKANR</sequence>
<dbReference type="Proteomes" id="UP000270291">
    <property type="component" value="Unassembled WGS sequence"/>
</dbReference>